<proteinExistence type="predicted"/>
<protein>
    <recommendedName>
        <fullName evidence="2">AB hydrolase-1 domain-containing protein</fullName>
    </recommendedName>
</protein>
<evidence type="ECO:0000313" key="4">
    <source>
        <dbReference type="Proteomes" id="UP000663840"/>
    </source>
</evidence>
<dbReference type="Proteomes" id="UP000663840">
    <property type="component" value="Unassembled WGS sequence"/>
</dbReference>
<evidence type="ECO:0000313" key="3">
    <source>
        <dbReference type="EMBL" id="CAE6377662.1"/>
    </source>
</evidence>
<dbReference type="SUPFAM" id="SSF53474">
    <property type="entry name" value="alpha/beta-Hydrolases"/>
    <property type="match status" value="1"/>
</dbReference>
<organism evidence="3 4">
    <name type="scientific">Rhizoctonia solani</name>
    <dbReference type="NCBI Taxonomy" id="456999"/>
    <lineage>
        <taxon>Eukaryota</taxon>
        <taxon>Fungi</taxon>
        <taxon>Dikarya</taxon>
        <taxon>Basidiomycota</taxon>
        <taxon>Agaricomycotina</taxon>
        <taxon>Agaricomycetes</taxon>
        <taxon>Cantharellales</taxon>
        <taxon>Ceratobasidiaceae</taxon>
        <taxon>Rhizoctonia</taxon>
    </lineage>
</organism>
<feature type="chain" id="PRO_5034519994" description="AB hydrolase-1 domain-containing protein" evidence="1">
    <location>
        <begin position="20"/>
        <end position="414"/>
    </location>
</feature>
<comment type="caution">
    <text evidence="3">The sequence shown here is derived from an EMBL/GenBank/DDBJ whole genome shotgun (WGS) entry which is preliminary data.</text>
</comment>
<dbReference type="Pfam" id="PF12697">
    <property type="entry name" value="Abhydrolase_6"/>
    <property type="match status" value="1"/>
</dbReference>
<dbReference type="InterPro" id="IPR000073">
    <property type="entry name" value="AB_hydrolase_1"/>
</dbReference>
<accession>A0A8H2WG72</accession>
<gene>
    <name evidence="3" type="ORF">RDB_LOCUS23117</name>
</gene>
<feature type="domain" description="AB hydrolase-1" evidence="2">
    <location>
        <begin position="125"/>
        <end position="403"/>
    </location>
</feature>
<name>A0A8H2WG72_9AGAM</name>
<sequence>MLLSSALVVGIALATLTSAAPLGNGDSDTLGSRAESPSSTGVCTQGRIPIRVQVDTTAIRMKKPESQAALTGFLANYWTTGSTIASKIIVHKAEGTPKKNRIEGTYEIWAQTCRPRGKSGQVPLIVGIHGINFDHSYWEFGYSKDYNFIEAANKAGYAVLTYDRLGVGQSDKPDGLEVVQSSTEVEILHQIIKRSRESRQYSKVLGIGHSFGAIQLTGIAARYPTDLDAVILTGYTPSMASVGMSFTGWLQTLAKEQPDMAVRSRWTSLPSGSTIMSDSSYLGTGSPSADRFAFFADGFYDEEAFKIAYDSKQTHTLGEFLTIAEPVSKPAPEYKGHVFVVTGEKDLIFCGGNCLQKPARASGDTLLDDTKTFYPNAASFSSYVPPGAGHALFAHHHTDETIDRIIAWIANLGM</sequence>
<feature type="signal peptide" evidence="1">
    <location>
        <begin position="1"/>
        <end position="19"/>
    </location>
</feature>
<dbReference type="Gene3D" id="3.40.50.1820">
    <property type="entry name" value="alpha/beta hydrolase"/>
    <property type="match status" value="1"/>
</dbReference>
<keyword evidence="1" id="KW-0732">Signal</keyword>
<evidence type="ECO:0000256" key="1">
    <source>
        <dbReference type="SAM" id="SignalP"/>
    </source>
</evidence>
<evidence type="ECO:0000259" key="2">
    <source>
        <dbReference type="Pfam" id="PF12697"/>
    </source>
</evidence>
<reference evidence="3" key="1">
    <citation type="submission" date="2021-01" db="EMBL/GenBank/DDBJ databases">
        <authorList>
            <person name="Kaushik A."/>
        </authorList>
    </citation>
    <scope>NUCLEOTIDE SEQUENCE</scope>
    <source>
        <strain evidence="3">AG1-1A</strain>
    </source>
</reference>
<dbReference type="InterPro" id="IPR029058">
    <property type="entry name" value="AB_hydrolase_fold"/>
</dbReference>
<dbReference type="EMBL" id="CAJMWR010000445">
    <property type="protein sequence ID" value="CAE6377662.1"/>
    <property type="molecule type" value="Genomic_DNA"/>
</dbReference>
<dbReference type="AlphaFoldDB" id="A0A8H2WG72"/>